<sequence>MASQSQDSLRLQSKVIHQNSRSSNSSTTKIYVGTTRTCKFFCDFSRSKMSLPPSSITCYLQKLNHCPPK</sequence>
<dbReference type="AlphaFoldDB" id="A2Q2N9"/>
<name>A2Q2N9_MEDTR</name>
<dbReference type="EMBL" id="AC151522">
    <property type="protein sequence ID" value="ABN06175.1"/>
    <property type="molecule type" value="Genomic_DNA"/>
</dbReference>
<evidence type="ECO:0000313" key="2">
    <source>
        <dbReference type="EMBL" id="ABN06175.1"/>
    </source>
</evidence>
<gene>
    <name evidence="2" type="ORF">MtrDRAFT_AC151522g34v2</name>
</gene>
<protein>
    <submittedName>
        <fullName evidence="2">Uncharacterized protein</fullName>
    </submittedName>
</protein>
<reference evidence="2" key="1">
    <citation type="submission" date="2004-11" db="EMBL/GenBank/DDBJ databases">
        <authorList>
            <person name="Town C.D."/>
        </authorList>
    </citation>
    <scope>NUCLEOTIDE SEQUENCE</scope>
</reference>
<evidence type="ECO:0000256" key="1">
    <source>
        <dbReference type="SAM" id="MobiDB-lite"/>
    </source>
</evidence>
<accession>A2Q2N9</accession>
<organism evidence="2">
    <name type="scientific">Medicago truncatula</name>
    <name type="common">Barrel medic</name>
    <name type="synonym">Medicago tribuloides</name>
    <dbReference type="NCBI Taxonomy" id="3880"/>
    <lineage>
        <taxon>Eukaryota</taxon>
        <taxon>Viridiplantae</taxon>
        <taxon>Streptophyta</taxon>
        <taxon>Embryophyta</taxon>
        <taxon>Tracheophyta</taxon>
        <taxon>Spermatophyta</taxon>
        <taxon>Magnoliopsida</taxon>
        <taxon>eudicotyledons</taxon>
        <taxon>Gunneridae</taxon>
        <taxon>Pentapetalae</taxon>
        <taxon>rosids</taxon>
        <taxon>fabids</taxon>
        <taxon>Fabales</taxon>
        <taxon>Fabaceae</taxon>
        <taxon>Papilionoideae</taxon>
        <taxon>50 kb inversion clade</taxon>
        <taxon>NPAAA clade</taxon>
        <taxon>Hologalegina</taxon>
        <taxon>IRL clade</taxon>
        <taxon>Trifolieae</taxon>
        <taxon>Medicago</taxon>
    </lineage>
</organism>
<reference evidence="2" key="2">
    <citation type="submission" date="2007-03" db="EMBL/GenBank/DDBJ databases">
        <authorList>
            <consortium name="The International Medicago Genome Annotation Group"/>
        </authorList>
    </citation>
    <scope>NUCLEOTIDE SEQUENCE</scope>
</reference>
<proteinExistence type="predicted"/>
<feature type="region of interest" description="Disordered" evidence="1">
    <location>
        <begin position="1"/>
        <end position="27"/>
    </location>
</feature>